<feature type="chain" id="PRO_5009879513" description="Lysozyme" evidence="6">
    <location>
        <begin position="28"/>
        <end position="694"/>
    </location>
</feature>
<reference evidence="7 8" key="1">
    <citation type="submission" date="2014-12" db="EMBL/GenBank/DDBJ databases">
        <title>Draft genome sequences of 29 type strains of Enterococci.</title>
        <authorList>
            <person name="Zhong Z."/>
            <person name="Sun Z."/>
            <person name="Liu W."/>
            <person name="Zhang W."/>
            <person name="Zhang H."/>
        </authorList>
    </citation>
    <scope>NUCLEOTIDE SEQUENCE [LARGE SCALE GENOMIC DNA]</scope>
    <source>
        <strain evidence="7 8">DSM 17690</strain>
    </source>
</reference>
<dbReference type="OrthoDB" id="2173042at2"/>
<feature type="compositionally biased region" description="Polar residues" evidence="5">
    <location>
        <begin position="77"/>
        <end position="95"/>
    </location>
</feature>
<proteinExistence type="inferred from homology"/>
<gene>
    <name evidence="7" type="ORF">RU93_GL000651</name>
</gene>
<dbReference type="InterPro" id="IPR008270">
    <property type="entry name" value="Glyco_hydro_25_AS"/>
</dbReference>
<dbReference type="GO" id="GO:0016998">
    <property type="term" value="P:cell wall macromolecule catabolic process"/>
    <property type="evidence" value="ECO:0007669"/>
    <property type="project" value="InterPro"/>
</dbReference>
<dbReference type="InterPro" id="IPR002053">
    <property type="entry name" value="Glyco_hydro_25"/>
</dbReference>
<keyword evidence="2 4" id="KW-0378">Hydrolase</keyword>
<organism evidence="7 8">
    <name type="scientific">Enterococcus aquimarinus</name>
    <dbReference type="NCBI Taxonomy" id="328396"/>
    <lineage>
        <taxon>Bacteria</taxon>
        <taxon>Bacillati</taxon>
        <taxon>Bacillota</taxon>
        <taxon>Bacilli</taxon>
        <taxon>Lactobacillales</taxon>
        <taxon>Enterococcaceae</taxon>
        <taxon>Enterococcus</taxon>
    </lineage>
</organism>
<feature type="region of interest" description="Disordered" evidence="5">
    <location>
        <begin position="66"/>
        <end position="95"/>
    </location>
</feature>
<accession>A0A1L8QQ77</accession>
<evidence type="ECO:0000256" key="5">
    <source>
        <dbReference type="SAM" id="MobiDB-lite"/>
    </source>
</evidence>
<dbReference type="SMART" id="SM00641">
    <property type="entry name" value="Glyco_25"/>
    <property type="match status" value="1"/>
</dbReference>
<evidence type="ECO:0000256" key="6">
    <source>
        <dbReference type="SAM" id="SignalP"/>
    </source>
</evidence>
<evidence type="ECO:0000256" key="2">
    <source>
        <dbReference type="ARBA" id="ARBA00022801"/>
    </source>
</evidence>
<dbReference type="PROSITE" id="PS00953">
    <property type="entry name" value="GLYCOSYL_HYDROL_F25_1"/>
    <property type="match status" value="1"/>
</dbReference>
<sequence>MKKRIVTSVLVGSLVFTPLAGVSTVWADGIDTSSSESQTTTSELFDTTVEMSDSLVNLDELSDESMEGFSSEDVLESESTLKSNETATTNESTVESMEEVQYEDVYYNGQWFQFPIQEEPAEPSRVDANDNHELGTFVNPTSLMSRSVVDVISETQSGRPDWDFIDVASYQGNLSISDYQFMQKHGVTGVVVKLTEGTSYKNPYAANQIKNALAAGMKVSTYHFSHFTTKEGAEAEATYYAKMAKELGLSGTTVMVNDLETNFNDFSTQNSVYFANKLKTLGYPITLHYSSSSIFDRNILSTAILGLQNLWVAQYPYQPSDKNILHTARSAWQWSDSMEFTAIKDSSGKRKRFDINMDHNGMLSNKFLVSDEVVEDVGKPAAPQEKTINRYATVTKKGYSVWNNLSFTGENAKSDNYFQNTLYVEKEYTFSDGTVVVSLKDSQGKLLGYVDPIALSYGNNKGGSYLSDGRYVTIRSKNYTIWQNLNFSKTKNISSTYYNQTLQAKGRYNHFNGSTYYSLYSNNGTWLGYINATGVKVGAGKQGAYQSYGKYVTIKSNSYAIWRNFGWSSKASGSFAGKTYLAKGIYNHFNGSRYLSLYDSKGKWLGYINEKGANVANNKGGVALAAKFNKKVVKRNYTIWQNLNFTKAKANSNQYLNQTLYVKVKYNHYNNSTYYSLYNANNQWLGYINQNATK</sequence>
<dbReference type="Pfam" id="PF01183">
    <property type="entry name" value="Glyco_hydro_25"/>
    <property type="match status" value="1"/>
</dbReference>
<dbReference type="AlphaFoldDB" id="A0A1L8QQ77"/>
<evidence type="ECO:0000256" key="3">
    <source>
        <dbReference type="ARBA" id="ARBA00023295"/>
    </source>
</evidence>
<dbReference type="SUPFAM" id="SSF51445">
    <property type="entry name" value="(Trans)glycosidases"/>
    <property type="match status" value="1"/>
</dbReference>
<keyword evidence="6" id="KW-0732">Signal</keyword>
<comment type="caution">
    <text evidence="7">The sequence shown here is derived from an EMBL/GenBank/DDBJ whole genome shotgun (WGS) entry which is preliminary data.</text>
</comment>
<dbReference type="EC" id="3.2.1.17" evidence="4"/>
<evidence type="ECO:0000256" key="4">
    <source>
        <dbReference type="RuleBase" id="RU361176"/>
    </source>
</evidence>
<feature type="signal peptide" evidence="6">
    <location>
        <begin position="1"/>
        <end position="27"/>
    </location>
</feature>
<keyword evidence="8" id="KW-1185">Reference proteome</keyword>
<comment type="catalytic activity">
    <reaction evidence="4">
        <text>Hydrolysis of (1-&gt;4)-beta-linkages between N-acetylmuramic acid and N-acetyl-D-glucosamine residues in a peptidoglycan and between N-acetyl-D-glucosamine residues in chitodextrins.</text>
        <dbReference type="EC" id="3.2.1.17"/>
    </reaction>
</comment>
<keyword evidence="3 4" id="KW-0326">Glycosidase</keyword>
<dbReference type="GO" id="GO:0009253">
    <property type="term" value="P:peptidoglycan catabolic process"/>
    <property type="evidence" value="ECO:0007669"/>
    <property type="project" value="InterPro"/>
</dbReference>
<dbReference type="GO" id="GO:0003796">
    <property type="term" value="F:lysozyme activity"/>
    <property type="evidence" value="ECO:0007669"/>
    <property type="project" value="UniProtKB-EC"/>
</dbReference>
<dbReference type="STRING" id="328396.RU93_GL000651"/>
<dbReference type="PROSITE" id="PS51904">
    <property type="entry name" value="GLYCOSYL_HYDROL_F25_2"/>
    <property type="match status" value="1"/>
</dbReference>
<dbReference type="Gene3D" id="3.20.20.80">
    <property type="entry name" value="Glycosidases"/>
    <property type="match status" value="1"/>
</dbReference>
<name>A0A1L8QQ77_9ENTE</name>
<comment type="similarity">
    <text evidence="1 4">Belongs to the glycosyl hydrolase 25 family.</text>
</comment>
<protein>
    <recommendedName>
        <fullName evidence="4">Lysozyme</fullName>
        <ecNumber evidence="4">3.2.1.17</ecNumber>
    </recommendedName>
</protein>
<dbReference type="EMBL" id="JXKD01000014">
    <property type="protein sequence ID" value="OJG09668.1"/>
    <property type="molecule type" value="Genomic_DNA"/>
</dbReference>
<dbReference type="RefSeq" id="WP_071875350.1">
    <property type="nucleotide sequence ID" value="NZ_JBHSHF010000004.1"/>
</dbReference>
<dbReference type="Proteomes" id="UP000182149">
    <property type="component" value="Unassembled WGS sequence"/>
</dbReference>
<evidence type="ECO:0000256" key="1">
    <source>
        <dbReference type="ARBA" id="ARBA00010646"/>
    </source>
</evidence>
<evidence type="ECO:0000313" key="7">
    <source>
        <dbReference type="EMBL" id="OJG09668.1"/>
    </source>
</evidence>
<dbReference type="PANTHER" id="PTHR34135:SF2">
    <property type="entry name" value="LYSOZYME"/>
    <property type="match status" value="1"/>
</dbReference>
<dbReference type="InterPro" id="IPR017853">
    <property type="entry name" value="GH"/>
</dbReference>
<dbReference type="GO" id="GO:0016052">
    <property type="term" value="P:carbohydrate catabolic process"/>
    <property type="evidence" value="ECO:0007669"/>
    <property type="project" value="TreeGrafter"/>
</dbReference>
<dbReference type="InterPro" id="IPR018077">
    <property type="entry name" value="Glyco_hydro_fam25_subgr"/>
</dbReference>
<evidence type="ECO:0000313" key="8">
    <source>
        <dbReference type="Proteomes" id="UP000182149"/>
    </source>
</evidence>
<dbReference type="PANTHER" id="PTHR34135">
    <property type="entry name" value="LYSOZYME"/>
    <property type="match status" value="1"/>
</dbReference>